<sequence>MKIYKKKVNLLQLSHLLSEKSNITIAYAKKIIKDLSNIILDNIKQDINVSFGDLGVLVPTIRKERRGINPTNGKHMMIPVKKTIKFKSFLRVSQSLNS</sequence>
<keyword evidence="2" id="KW-0238">DNA-binding</keyword>
<proteinExistence type="inferred from homology"/>
<comment type="similarity">
    <text evidence="1">Belongs to the bacterial histone-like protein family.</text>
</comment>
<dbReference type="Pfam" id="PF00216">
    <property type="entry name" value="Bac_DNA_binding"/>
    <property type="match status" value="1"/>
</dbReference>
<accession>A0A6J5KIC3</accession>
<dbReference type="GO" id="GO:0003677">
    <property type="term" value="F:DNA binding"/>
    <property type="evidence" value="ECO:0007669"/>
    <property type="project" value="UniProtKB-KW"/>
</dbReference>
<protein>
    <submittedName>
        <fullName evidence="2">HimA Bacterial nucleoid DNA-binding protein</fullName>
    </submittedName>
</protein>
<evidence type="ECO:0000256" key="1">
    <source>
        <dbReference type="RuleBase" id="RU003939"/>
    </source>
</evidence>
<organism evidence="2">
    <name type="scientific">uncultured Caudovirales phage</name>
    <dbReference type="NCBI Taxonomy" id="2100421"/>
    <lineage>
        <taxon>Viruses</taxon>
        <taxon>Duplodnaviria</taxon>
        <taxon>Heunggongvirae</taxon>
        <taxon>Uroviricota</taxon>
        <taxon>Caudoviricetes</taxon>
        <taxon>Peduoviridae</taxon>
        <taxon>Maltschvirus</taxon>
        <taxon>Maltschvirus maltsch</taxon>
    </lineage>
</organism>
<evidence type="ECO:0000313" key="2">
    <source>
        <dbReference type="EMBL" id="CAB4121291.1"/>
    </source>
</evidence>
<dbReference type="Gene3D" id="4.10.520.10">
    <property type="entry name" value="IHF-like DNA-binding proteins"/>
    <property type="match status" value="1"/>
</dbReference>
<dbReference type="InterPro" id="IPR010992">
    <property type="entry name" value="IHF-like_DNA-bd_dom_sf"/>
</dbReference>
<dbReference type="SUPFAM" id="SSF47729">
    <property type="entry name" value="IHF-like DNA-binding proteins"/>
    <property type="match status" value="1"/>
</dbReference>
<dbReference type="EMBL" id="LR796140">
    <property type="protein sequence ID" value="CAB4121291.1"/>
    <property type="molecule type" value="Genomic_DNA"/>
</dbReference>
<gene>
    <name evidence="2" type="ORF">UFOVP9_59</name>
</gene>
<reference evidence="2" key="1">
    <citation type="submission" date="2020-04" db="EMBL/GenBank/DDBJ databases">
        <authorList>
            <person name="Chiriac C."/>
            <person name="Salcher M."/>
            <person name="Ghai R."/>
            <person name="Kavagutti S V."/>
        </authorList>
    </citation>
    <scope>NUCLEOTIDE SEQUENCE</scope>
</reference>
<dbReference type="GO" id="GO:0030527">
    <property type="term" value="F:structural constituent of chromatin"/>
    <property type="evidence" value="ECO:0007669"/>
    <property type="project" value="InterPro"/>
</dbReference>
<dbReference type="SMART" id="SM00411">
    <property type="entry name" value="BHL"/>
    <property type="match status" value="1"/>
</dbReference>
<dbReference type="InterPro" id="IPR000119">
    <property type="entry name" value="Hist_DNA-bd"/>
</dbReference>
<name>A0A6J5KIC3_9CAUD</name>